<dbReference type="SMART" id="SM00671">
    <property type="entry name" value="SEL1"/>
    <property type="match status" value="6"/>
</dbReference>
<keyword evidence="1" id="KW-0732">Signal</keyword>
<dbReference type="InterPro" id="IPR006597">
    <property type="entry name" value="Sel1-like"/>
</dbReference>
<dbReference type="PANTHER" id="PTHR11102">
    <property type="entry name" value="SEL-1-LIKE PROTEIN"/>
    <property type="match status" value="1"/>
</dbReference>
<sequence length="397" mass="43713">MSLANGNVTVKFQLSLILSSTVLASAVFAQDVCEDARSIWPDVKDSGSVDVLSSFVATFPECAVYASLAKEKLDQLRTGDERALTDLDEMPSDALSMDDETCLTMASAPLQHEDFLGVEWTDIMVAPALEACERAYSRQANLNPEVRAVYARVLTKAELYDDAVQQALIAANDGSALAMVILSNAYEQGRGIEKDDDQSRAWLEKAAALQFPMAQHNLFFALRDEDADRALSNLKLAAEAGYGNSQFKLGNLYRKGTLVSEDLDEAMFWYDQAIEFSQHTDAMFWAAYILGGDSGSYPLDYERAVSLYERAASTGDKWAQHNLASMYFHGKGAYPNLEKATHYFGLAAEQGHVMAMRKYGRLLHESGDPEAAMYWYQQAAAEGDDVAAKLLAQMLGE</sequence>
<keyword evidence="3" id="KW-1185">Reference proteome</keyword>
<dbReference type="Proteomes" id="UP001157961">
    <property type="component" value="Unassembled WGS sequence"/>
</dbReference>
<protein>
    <submittedName>
        <fullName evidence="2">TPR repeat</fullName>
    </submittedName>
</protein>
<dbReference type="InterPro" id="IPR050767">
    <property type="entry name" value="Sel1_AlgK"/>
</dbReference>
<feature type="chain" id="PRO_5047074988" evidence="1">
    <location>
        <begin position="30"/>
        <end position="397"/>
    </location>
</feature>
<evidence type="ECO:0000256" key="1">
    <source>
        <dbReference type="SAM" id="SignalP"/>
    </source>
</evidence>
<feature type="signal peptide" evidence="1">
    <location>
        <begin position="1"/>
        <end position="29"/>
    </location>
</feature>
<dbReference type="EMBL" id="FXTY01000007">
    <property type="protein sequence ID" value="SMP31113.1"/>
    <property type="molecule type" value="Genomic_DNA"/>
</dbReference>
<proteinExistence type="predicted"/>
<dbReference type="Gene3D" id="1.25.40.10">
    <property type="entry name" value="Tetratricopeptide repeat domain"/>
    <property type="match status" value="2"/>
</dbReference>
<dbReference type="PANTHER" id="PTHR11102:SF160">
    <property type="entry name" value="ERAD-ASSOCIATED E3 UBIQUITIN-PROTEIN LIGASE COMPONENT HRD3"/>
    <property type="match status" value="1"/>
</dbReference>
<organism evidence="2 3">
    <name type="scientific">Shimia sagamensis</name>
    <dbReference type="NCBI Taxonomy" id="1566352"/>
    <lineage>
        <taxon>Bacteria</taxon>
        <taxon>Pseudomonadati</taxon>
        <taxon>Pseudomonadota</taxon>
        <taxon>Alphaproteobacteria</taxon>
        <taxon>Rhodobacterales</taxon>
        <taxon>Roseobacteraceae</taxon>
    </lineage>
</organism>
<gene>
    <name evidence="2" type="ORF">SAMN06265373_107204</name>
</gene>
<accession>A0ABY1PET4</accession>
<name>A0ABY1PET4_9RHOB</name>
<evidence type="ECO:0000313" key="2">
    <source>
        <dbReference type="EMBL" id="SMP31113.1"/>
    </source>
</evidence>
<evidence type="ECO:0000313" key="3">
    <source>
        <dbReference type="Proteomes" id="UP001157961"/>
    </source>
</evidence>
<dbReference type="SUPFAM" id="SSF81901">
    <property type="entry name" value="HCP-like"/>
    <property type="match status" value="2"/>
</dbReference>
<reference evidence="2 3" key="1">
    <citation type="submission" date="2017-05" db="EMBL/GenBank/DDBJ databases">
        <authorList>
            <person name="Varghese N."/>
            <person name="Submissions S."/>
        </authorList>
    </citation>
    <scope>NUCLEOTIDE SEQUENCE [LARGE SCALE GENOMIC DNA]</scope>
    <source>
        <strain evidence="2 3">DSM 29734</strain>
    </source>
</reference>
<dbReference type="Pfam" id="PF08238">
    <property type="entry name" value="Sel1"/>
    <property type="match status" value="6"/>
</dbReference>
<comment type="caution">
    <text evidence="2">The sequence shown here is derived from an EMBL/GenBank/DDBJ whole genome shotgun (WGS) entry which is preliminary data.</text>
</comment>
<dbReference type="InterPro" id="IPR011990">
    <property type="entry name" value="TPR-like_helical_dom_sf"/>
</dbReference>